<proteinExistence type="predicted"/>
<organism evidence="2">
    <name type="scientific">bioreactor metagenome</name>
    <dbReference type="NCBI Taxonomy" id="1076179"/>
    <lineage>
        <taxon>unclassified sequences</taxon>
        <taxon>metagenomes</taxon>
        <taxon>ecological metagenomes</taxon>
    </lineage>
</organism>
<evidence type="ECO:0000256" key="1">
    <source>
        <dbReference type="SAM" id="Phobius"/>
    </source>
</evidence>
<comment type="caution">
    <text evidence="2">The sequence shown here is derived from an EMBL/GenBank/DDBJ whole genome shotgun (WGS) entry which is preliminary data.</text>
</comment>
<dbReference type="AlphaFoldDB" id="A0A645E1M5"/>
<accession>A0A645E1M5</accession>
<name>A0A645E1M5_9ZZZZ</name>
<keyword evidence="1" id="KW-0472">Membrane</keyword>
<keyword evidence="1" id="KW-1133">Transmembrane helix</keyword>
<keyword evidence="1" id="KW-0812">Transmembrane</keyword>
<gene>
    <name evidence="2" type="ORF">SDC9_142452</name>
</gene>
<sequence>MVTKVANNIGIQASWPTLVLTPITTLLPKLNSTILIITWLKVTFPFFIAYPLLTLYVEKSVNRLYN</sequence>
<feature type="transmembrane region" description="Helical" evidence="1">
    <location>
        <begin position="34"/>
        <end position="57"/>
    </location>
</feature>
<evidence type="ECO:0000313" key="2">
    <source>
        <dbReference type="EMBL" id="MPM95298.1"/>
    </source>
</evidence>
<protein>
    <submittedName>
        <fullName evidence="2">Uncharacterized protein</fullName>
    </submittedName>
</protein>
<dbReference type="EMBL" id="VSSQ01041813">
    <property type="protein sequence ID" value="MPM95298.1"/>
    <property type="molecule type" value="Genomic_DNA"/>
</dbReference>
<reference evidence="2" key="1">
    <citation type="submission" date="2019-08" db="EMBL/GenBank/DDBJ databases">
        <authorList>
            <person name="Kucharzyk K."/>
            <person name="Murdoch R.W."/>
            <person name="Higgins S."/>
            <person name="Loffler F."/>
        </authorList>
    </citation>
    <scope>NUCLEOTIDE SEQUENCE</scope>
</reference>